<dbReference type="Pfam" id="PF03009">
    <property type="entry name" value="GDPD"/>
    <property type="match status" value="1"/>
</dbReference>
<evidence type="ECO:0000313" key="3">
    <source>
        <dbReference type="EMBL" id="MCT2401169.1"/>
    </source>
</evidence>
<keyword evidence="1" id="KW-0732">Signal</keyword>
<gene>
    <name evidence="3" type="ORF">NZK81_16595</name>
</gene>
<evidence type="ECO:0000256" key="1">
    <source>
        <dbReference type="SAM" id="SignalP"/>
    </source>
</evidence>
<dbReference type="Proteomes" id="UP001165583">
    <property type="component" value="Unassembled WGS sequence"/>
</dbReference>
<dbReference type="EMBL" id="JANZXA010000012">
    <property type="protein sequence ID" value="MCT2401169.1"/>
    <property type="molecule type" value="Genomic_DNA"/>
</dbReference>
<dbReference type="PANTHER" id="PTHR46211:SF1">
    <property type="entry name" value="GLYCEROPHOSPHODIESTER PHOSPHODIESTERASE, CYTOPLASMIC"/>
    <property type="match status" value="1"/>
</dbReference>
<dbReference type="PROSITE" id="PS51318">
    <property type="entry name" value="TAT"/>
    <property type="match status" value="1"/>
</dbReference>
<name>A0ABT2I8M5_9SPHN</name>
<dbReference type="InterPro" id="IPR017946">
    <property type="entry name" value="PLC-like_Pdiesterase_TIM-brl"/>
</dbReference>
<accession>A0ABT2I8M5</accession>
<organism evidence="3 4">
    <name type="scientific">Novosphingobium mangrovi</name>
    <name type="common">ex Huang et al. 2023</name>
    <dbReference type="NCBI Taxonomy" id="2976432"/>
    <lineage>
        <taxon>Bacteria</taxon>
        <taxon>Pseudomonadati</taxon>
        <taxon>Pseudomonadota</taxon>
        <taxon>Alphaproteobacteria</taxon>
        <taxon>Sphingomonadales</taxon>
        <taxon>Sphingomonadaceae</taxon>
        <taxon>Novosphingobium</taxon>
    </lineage>
</organism>
<feature type="chain" id="PRO_5045916713" evidence="1">
    <location>
        <begin position="30"/>
        <end position="283"/>
    </location>
</feature>
<feature type="domain" description="GP-PDE" evidence="2">
    <location>
        <begin position="38"/>
        <end position="283"/>
    </location>
</feature>
<dbReference type="InterPro" id="IPR030395">
    <property type="entry name" value="GP_PDE_dom"/>
</dbReference>
<evidence type="ECO:0000313" key="4">
    <source>
        <dbReference type="Proteomes" id="UP001165583"/>
    </source>
</evidence>
<protein>
    <submittedName>
        <fullName evidence="3">Glycerophosphodiester phosphodiesterase family protein</fullName>
    </submittedName>
</protein>
<evidence type="ECO:0000259" key="2">
    <source>
        <dbReference type="PROSITE" id="PS51704"/>
    </source>
</evidence>
<sequence>MSMDVISRRKVLAAMAAGPLLLGARGAIATAAKQPAKPYLIAHRGGVVSPEHPENSMGALKEAIRRGYTHVEVDLRCTRDGHVVCLHDRNLMRTTGLDLMVDEVSLQELHRHVRPDIVPTFDVFARTSAAGKLGLMVDIKEVPAPLLPAFSKGIETSLERHGLLAGALLIGHGPAMARIHGPVRTKWRKPFAQFESEILAKGGDPAHYFAFDHPHDFTPEDIAGFRRHGVDVIVTVNLLHYPTTDPIIQGQRDLAYAASLGVDGYQIDADYETYVQSIMASAL</sequence>
<dbReference type="InterPro" id="IPR006311">
    <property type="entry name" value="TAT_signal"/>
</dbReference>
<dbReference type="PROSITE" id="PS51704">
    <property type="entry name" value="GP_PDE"/>
    <property type="match status" value="1"/>
</dbReference>
<keyword evidence="4" id="KW-1185">Reference proteome</keyword>
<dbReference type="SUPFAM" id="SSF51695">
    <property type="entry name" value="PLC-like phosphodiesterases"/>
    <property type="match status" value="1"/>
</dbReference>
<dbReference type="Gene3D" id="3.20.20.190">
    <property type="entry name" value="Phosphatidylinositol (PI) phosphodiesterase"/>
    <property type="match status" value="1"/>
</dbReference>
<dbReference type="RefSeq" id="WP_260047191.1">
    <property type="nucleotide sequence ID" value="NZ_JANZXA010000012.1"/>
</dbReference>
<dbReference type="PANTHER" id="PTHR46211">
    <property type="entry name" value="GLYCEROPHOSPHORYL DIESTER PHOSPHODIESTERASE"/>
    <property type="match status" value="1"/>
</dbReference>
<reference evidence="3" key="1">
    <citation type="submission" date="2022-09" db="EMBL/GenBank/DDBJ databases">
        <title>Novosphingobium sp. Nov., a polycyclic aromatic hydrocarbon-degrading bacterium isolated form mangrove sediments in HongKong.</title>
        <authorList>
            <person name="Hu Z."/>
        </authorList>
    </citation>
    <scope>NUCLEOTIDE SEQUENCE</scope>
    <source>
        <strain evidence="3">HK4-1</strain>
    </source>
</reference>
<feature type="signal peptide" evidence="1">
    <location>
        <begin position="1"/>
        <end position="29"/>
    </location>
</feature>
<proteinExistence type="predicted"/>
<comment type="caution">
    <text evidence="3">The sequence shown here is derived from an EMBL/GenBank/DDBJ whole genome shotgun (WGS) entry which is preliminary data.</text>
</comment>